<name>A0A6H1ZVE2_9ZZZZ</name>
<evidence type="ECO:0000313" key="1">
    <source>
        <dbReference type="EMBL" id="QJA51287.1"/>
    </source>
</evidence>
<gene>
    <name evidence="1" type="ORF">TM448A02060_0019</name>
    <name evidence="2" type="ORF">TM448B01994_0020</name>
</gene>
<sequence>MADNADVNPYEGENIDTTWTDTHRDEVGLQAEAYLCVLLKYDAVTNWASLNAIYKIILTEYVARSVAMAGILFNMENYTTRFEAEDMVTVHANRLETIEILLNNADVQDFLGV</sequence>
<reference evidence="1" key="1">
    <citation type="submission" date="2020-03" db="EMBL/GenBank/DDBJ databases">
        <title>The deep terrestrial virosphere.</title>
        <authorList>
            <person name="Holmfeldt K."/>
            <person name="Nilsson E."/>
            <person name="Simone D."/>
            <person name="Lopez-Fernandez M."/>
            <person name="Wu X."/>
            <person name="de Brujin I."/>
            <person name="Lundin D."/>
            <person name="Andersson A."/>
            <person name="Bertilsson S."/>
            <person name="Dopson M."/>
        </authorList>
    </citation>
    <scope>NUCLEOTIDE SEQUENCE</scope>
    <source>
        <strain evidence="1">TM448A02060</strain>
        <strain evidence="2">TM448B01994</strain>
    </source>
</reference>
<organism evidence="1">
    <name type="scientific">viral metagenome</name>
    <dbReference type="NCBI Taxonomy" id="1070528"/>
    <lineage>
        <taxon>unclassified sequences</taxon>
        <taxon>metagenomes</taxon>
        <taxon>organismal metagenomes</taxon>
    </lineage>
</organism>
<proteinExistence type="predicted"/>
<accession>A0A6H1ZVE2</accession>
<dbReference type="EMBL" id="MT144250">
    <property type="protein sequence ID" value="QJA51287.1"/>
    <property type="molecule type" value="Genomic_DNA"/>
</dbReference>
<dbReference type="EMBL" id="MT144861">
    <property type="protein sequence ID" value="QJI00577.1"/>
    <property type="molecule type" value="Genomic_DNA"/>
</dbReference>
<dbReference type="AlphaFoldDB" id="A0A6H1ZVE2"/>
<protein>
    <submittedName>
        <fullName evidence="1">Uncharacterized protein</fullName>
    </submittedName>
</protein>
<evidence type="ECO:0000313" key="2">
    <source>
        <dbReference type="EMBL" id="QJI00577.1"/>
    </source>
</evidence>